<name>A0ACB8UAB6_9APHY</name>
<organism evidence="1 2">
    <name type="scientific">Irpex rosettiformis</name>
    <dbReference type="NCBI Taxonomy" id="378272"/>
    <lineage>
        <taxon>Eukaryota</taxon>
        <taxon>Fungi</taxon>
        <taxon>Dikarya</taxon>
        <taxon>Basidiomycota</taxon>
        <taxon>Agaricomycotina</taxon>
        <taxon>Agaricomycetes</taxon>
        <taxon>Polyporales</taxon>
        <taxon>Irpicaceae</taxon>
        <taxon>Irpex</taxon>
    </lineage>
</organism>
<dbReference type="Proteomes" id="UP001055072">
    <property type="component" value="Unassembled WGS sequence"/>
</dbReference>
<protein>
    <submittedName>
        <fullName evidence="1">Uncharacterized protein</fullName>
    </submittedName>
</protein>
<proteinExistence type="predicted"/>
<sequence length="510" mass="55271">MHRRPSVAVAPLPALALPTREMNALLSSGSAPHTPTKRAEPLPLFAVNKNRYSTDSWNSSNFDGAEDMELEWKPEQIRFLNRTLDSLPAHLLTPFIGSVPPSNLLDKIARRVSEAKGDDWPHSIRATRAKLIDLGRIRAHEARDESGSDTIAEEGDGSDVPLQATTNIALKRPMRRQSSMDFIQPGKPPKDNGNITRLSRRLQKTDRLLTSPQKSHARSPSPVRRPLSLNPSTPSSSTLNSGLSSFQAGDRRSTSSMSSAASDQHILMAVRRIRRSDTFAGSSCLSRGLKRAPSFGSSRNSLESVAMSIDFDAKASDATSSDEEEKMRSRKAKRARRKIASPASGSPIISPRVIPPVGVQAVRPKVASNTATKRTKPPALSSADKALSSKPKANLQRNPSILGGELPAPQPNVEPPAVARASHRVRISRHDIFQPLDSPINSPMDISPYNITHIPPATPQSASVPRRVRPTAPLPRTSLARKISFGTLAEHKEESHGASGLGLGSAFQMH</sequence>
<evidence type="ECO:0000313" key="2">
    <source>
        <dbReference type="Proteomes" id="UP001055072"/>
    </source>
</evidence>
<reference evidence="1" key="1">
    <citation type="journal article" date="2021" name="Environ. Microbiol.">
        <title>Gene family expansions and transcriptome signatures uncover fungal adaptations to wood decay.</title>
        <authorList>
            <person name="Hage H."/>
            <person name="Miyauchi S."/>
            <person name="Viragh M."/>
            <person name="Drula E."/>
            <person name="Min B."/>
            <person name="Chaduli D."/>
            <person name="Navarro D."/>
            <person name="Favel A."/>
            <person name="Norest M."/>
            <person name="Lesage-Meessen L."/>
            <person name="Balint B."/>
            <person name="Merenyi Z."/>
            <person name="de Eugenio L."/>
            <person name="Morin E."/>
            <person name="Martinez A.T."/>
            <person name="Baldrian P."/>
            <person name="Stursova M."/>
            <person name="Martinez M.J."/>
            <person name="Novotny C."/>
            <person name="Magnuson J.K."/>
            <person name="Spatafora J.W."/>
            <person name="Maurice S."/>
            <person name="Pangilinan J."/>
            <person name="Andreopoulos W."/>
            <person name="LaButti K."/>
            <person name="Hundley H."/>
            <person name="Na H."/>
            <person name="Kuo A."/>
            <person name="Barry K."/>
            <person name="Lipzen A."/>
            <person name="Henrissat B."/>
            <person name="Riley R."/>
            <person name="Ahrendt S."/>
            <person name="Nagy L.G."/>
            <person name="Grigoriev I.V."/>
            <person name="Martin F."/>
            <person name="Rosso M.N."/>
        </authorList>
    </citation>
    <scope>NUCLEOTIDE SEQUENCE</scope>
    <source>
        <strain evidence="1">CBS 384.51</strain>
    </source>
</reference>
<comment type="caution">
    <text evidence="1">The sequence shown here is derived from an EMBL/GenBank/DDBJ whole genome shotgun (WGS) entry which is preliminary data.</text>
</comment>
<evidence type="ECO:0000313" key="1">
    <source>
        <dbReference type="EMBL" id="KAI0091242.1"/>
    </source>
</evidence>
<keyword evidence="2" id="KW-1185">Reference proteome</keyword>
<accession>A0ACB8UAB6</accession>
<dbReference type="EMBL" id="MU274906">
    <property type="protein sequence ID" value="KAI0091242.1"/>
    <property type="molecule type" value="Genomic_DNA"/>
</dbReference>
<gene>
    <name evidence="1" type="ORF">BDY19DRAFT_991814</name>
</gene>